<dbReference type="AlphaFoldDB" id="A0A7K0CY32"/>
<proteinExistence type="predicted"/>
<gene>
    <name evidence="2" type="ORF">NRB20_14170</name>
</gene>
<organism evidence="2 3">
    <name type="scientific">Nocardia macrotermitis</name>
    <dbReference type="NCBI Taxonomy" id="2585198"/>
    <lineage>
        <taxon>Bacteria</taxon>
        <taxon>Bacillati</taxon>
        <taxon>Actinomycetota</taxon>
        <taxon>Actinomycetes</taxon>
        <taxon>Mycobacteriales</taxon>
        <taxon>Nocardiaceae</taxon>
        <taxon>Nocardia</taxon>
    </lineage>
</organism>
<dbReference type="RefSeq" id="WP_153408464.1">
    <property type="nucleotide sequence ID" value="NZ_WEGK01000002.1"/>
</dbReference>
<accession>A0A7K0CY32</accession>
<sequence length="455" mass="46945">MGILQDIENFFGDDDSYNSYKSKIIQAQEQWNKDRDWIYKTERQGNYDTEFSSDLQPKKITTPDNYDSMELTTMQESVNSMSIKAVDDAVTGWANLGMALTGTFAQFQQQFTRTINGDGGHSGWRGAAAKAAVDAVNNYSNRSAHLQKASTYISLKLSEMKTGIEETRNLMPGVTVTTTPAGKTLPTDGVMKINDHNKDEATQEARRILNTVYGPVASQTDTGVPYLPTAPKIADSGPGPAASGPSGVSGPTVQPTNATGPSQSSGPAASGPSASGASGPGSDQTQHGGASGPSQTSSQQSTGPSDSANTSATGPQSTSTAGYNPNATQYTPNTADTSNYSGSGLQSTSSPTYSGTGNQPGSTSATPGRSIPGTSGTAQAAAAAERAAAAAARSGTSGLTGMGAPGQGKKSEDAEKSGVPDYLVTQEHGDQLTGLDEDRKYVPPVIGGDYDAPKY</sequence>
<feature type="compositionally biased region" description="Low complexity" evidence="1">
    <location>
        <begin position="236"/>
        <end position="251"/>
    </location>
</feature>
<dbReference type="EMBL" id="WEGK01000002">
    <property type="protein sequence ID" value="MQY18341.1"/>
    <property type="molecule type" value="Genomic_DNA"/>
</dbReference>
<reference evidence="2 3" key="1">
    <citation type="submission" date="2019-10" db="EMBL/GenBank/DDBJ databases">
        <title>Nocardia macrotermitis sp. nov. and Nocardia aurantia sp. nov., isolated from the gut of fungus growing-termite Macrotermes natalensis.</title>
        <authorList>
            <person name="Benndorf R."/>
            <person name="Schwitalla J."/>
            <person name="Martin K."/>
            <person name="De Beer W."/>
            <person name="Kaster A.-K."/>
            <person name="Vollmers J."/>
            <person name="Poulsen M."/>
            <person name="Beemelmanns C."/>
        </authorList>
    </citation>
    <scope>NUCLEOTIDE SEQUENCE [LARGE SCALE GENOMIC DNA]</scope>
    <source>
        <strain evidence="2 3">RB20</strain>
    </source>
</reference>
<feature type="region of interest" description="Disordered" evidence="1">
    <location>
        <begin position="214"/>
        <end position="455"/>
    </location>
</feature>
<feature type="compositionally biased region" description="Low complexity" evidence="1">
    <location>
        <begin position="378"/>
        <end position="392"/>
    </location>
</feature>
<keyword evidence="3" id="KW-1185">Reference proteome</keyword>
<comment type="caution">
    <text evidence="2">The sequence shown here is derived from an EMBL/GenBank/DDBJ whole genome shotgun (WGS) entry which is preliminary data.</text>
</comment>
<feature type="compositionally biased region" description="Polar residues" evidence="1">
    <location>
        <begin position="309"/>
        <end position="377"/>
    </location>
</feature>
<evidence type="ECO:0000256" key="1">
    <source>
        <dbReference type="SAM" id="MobiDB-lite"/>
    </source>
</evidence>
<dbReference type="OrthoDB" id="4571792at2"/>
<feature type="compositionally biased region" description="Low complexity" evidence="1">
    <location>
        <begin position="260"/>
        <end position="282"/>
    </location>
</feature>
<feature type="compositionally biased region" description="Low complexity" evidence="1">
    <location>
        <begin position="292"/>
        <end position="308"/>
    </location>
</feature>
<feature type="compositionally biased region" description="Basic and acidic residues" evidence="1">
    <location>
        <begin position="409"/>
        <end position="418"/>
    </location>
</feature>
<name>A0A7K0CY32_9NOCA</name>
<evidence type="ECO:0000313" key="2">
    <source>
        <dbReference type="EMBL" id="MQY18341.1"/>
    </source>
</evidence>
<dbReference type="Proteomes" id="UP000438448">
    <property type="component" value="Unassembled WGS sequence"/>
</dbReference>
<protein>
    <submittedName>
        <fullName evidence="2">Uncharacterized protein</fullName>
    </submittedName>
</protein>
<evidence type="ECO:0000313" key="3">
    <source>
        <dbReference type="Proteomes" id="UP000438448"/>
    </source>
</evidence>